<protein>
    <submittedName>
        <fullName evidence="1">Uncharacterized protein</fullName>
    </submittedName>
</protein>
<organism evidence="1 2">
    <name type="scientific">Rhododendron molle</name>
    <name type="common">Chinese azalea</name>
    <name type="synonym">Azalea mollis</name>
    <dbReference type="NCBI Taxonomy" id="49168"/>
    <lineage>
        <taxon>Eukaryota</taxon>
        <taxon>Viridiplantae</taxon>
        <taxon>Streptophyta</taxon>
        <taxon>Embryophyta</taxon>
        <taxon>Tracheophyta</taxon>
        <taxon>Spermatophyta</taxon>
        <taxon>Magnoliopsida</taxon>
        <taxon>eudicotyledons</taxon>
        <taxon>Gunneridae</taxon>
        <taxon>Pentapetalae</taxon>
        <taxon>asterids</taxon>
        <taxon>Ericales</taxon>
        <taxon>Ericaceae</taxon>
        <taxon>Ericoideae</taxon>
        <taxon>Rhodoreae</taxon>
        <taxon>Rhododendron</taxon>
    </lineage>
</organism>
<dbReference type="EMBL" id="CM046395">
    <property type="protein sequence ID" value="KAI8542200.1"/>
    <property type="molecule type" value="Genomic_DNA"/>
</dbReference>
<evidence type="ECO:0000313" key="2">
    <source>
        <dbReference type="Proteomes" id="UP001062846"/>
    </source>
</evidence>
<reference evidence="1" key="1">
    <citation type="submission" date="2022-02" db="EMBL/GenBank/DDBJ databases">
        <title>Plant Genome Project.</title>
        <authorList>
            <person name="Zhang R.-G."/>
        </authorList>
    </citation>
    <scope>NUCLEOTIDE SEQUENCE</scope>
    <source>
        <strain evidence="1">AT1</strain>
    </source>
</reference>
<accession>A0ACC0MMN8</accession>
<comment type="caution">
    <text evidence="1">The sequence shown here is derived from an EMBL/GenBank/DDBJ whole genome shotgun (WGS) entry which is preliminary data.</text>
</comment>
<gene>
    <name evidence="1" type="ORF">RHMOL_Rhmol08G0119700</name>
</gene>
<proteinExistence type="predicted"/>
<keyword evidence="2" id="KW-1185">Reference proteome</keyword>
<evidence type="ECO:0000313" key="1">
    <source>
        <dbReference type="EMBL" id="KAI8542200.1"/>
    </source>
</evidence>
<dbReference type="Proteomes" id="UP001062846">
    <property type="component" value="Chromosome 8"/>
</dbReference>
<sequence>MTTGIISAVDGGVDWGAREALELLKSSVNQSWSVWSAVGCRCRAASQPERRELLVDVMCCGNPNSGFHSPFPNLQKFMGGLEVAAVWRKPDTALNRAFCFVERGSFSGINVTDDVDVCFPVLLRVKMKVGRTWGSLEPFLAEQKNKELQSQILRDFKLYNYLDIAWETVKLGMQIRCVDLRDFRIEISMLITRVSAIC</sequence>
<name>A0ACC0MMN8_RHOML</name>